<dbReference type="Pfam" id="PF13715">
    <property type="entry name" value="CarbopepD_reg_2"/>
    <property type="match status" value="1"/>
</dbReference>
<keyword evidence="1" id="KW-0732">Signal</keyword>
<feature type="chain" id="PRO_5018642315" evidence="1">
    <location>
        <begin position="22"/>
        <end position="492"/>
    </location>
</feature>
<dbReference type="OrthoDB" id="1433475at2"/>
<dbReference type="RefSeq" id="WP_125468389.1">
    <property type="nucleotide sequence ID" value="NZ_RWBG01000005.1"/>
</dbReference>
<organism evidence="2 3">
    <name type="scientific">Mangrovimonas spongiae</name>
    <dbReference type="NCBI Taxonomy" id="2494697"/>
    <lineage>
        <taxon>Bacteria</taxon>
        <taxon>Pseudomonadati</taxon>
        <taxon>Bacteroidota</taxon>
        <taxon>Flavobacteriia</taxon>
        <taxon>Flavobacteriales</taxon>
        <taxon>Flavobacteriaceae</taxon>
        <taxon>Mangrovimonas</taxon>
    </lineage>
</organism>
<evidence type="ECO:0000313" key="2">
    <source>
        <dbReference type="EMBL" id="RSK38545.1"/>
    </source>
</evidence>
<keyword evidence="2" id="KW-0645">Protease</keyword>
<proteinExistence type="predicted"/>
<sequence>MTFLKHAFPLLAFLCSIFSFAQEISGKVLSDSKEPIPFATVQIGDGYGVITNEEGNFSINTTNFKETDSVKISCLGYEKLGLLVKDFSSSNYTLKEQVNELSEVYLTNRNLSVDSIMYYVNQNISKNYNTSQVDYNIFSRRTEFIQGKNIDFEIDKSTGFSRKQLKNINKDINTLETTLLNNRSKQYTDLIANLKIKDNNNSKLKIDKAVRFLDERNDQSLEKLAERGKDLVSNHLDKNKIYTVKSGWFKLSDSVSLKEQEQGNKMEDTINSVGIIKTLMLDKINNHAISKSSMLDFVYETRKYEYELADITFLDSEMVYIITFKPKRSSVDYEGTMYISNESFAVLRADYKFYKGRVGEKFNLRLLLGIKYVENGKNGAVMFKKAEDGYYYPRYISEHIDRYFYVNRPFKFIENDDRGNKFAFDFNVEGTFKEKTELLFISQKTLSNTEYENLKEAKKVDYKTEKRYSSEIWKDYDVIEPLQEMKSFDVEE</sequence>
<evidence type="ECO:0000313" key="3">
    <source>
        <dbReference type="Proteomes" id="UP000270620"/>
    </source>
</evidence>
<dbReference type="EMBL" id="RWBG01000005">
    <property type="protein sequence ID" value="RSK38545.1"/>
    <property type="molecule type" value="Genomic_DNA"/>
</dbReference>
<dbReference type="AlphaFoldDB" id="A0A3R9MC69"/>
<feature type="signal peptide" evidence="1">
    <location>
        <begin position="1"/>
        <end position="21"/>
    </location>
</feature>
<protein>
    <submittedName>
        <fullName evidence="2">Carboxypeptidase-like regulatory domain-containing protein</fullName>
    </submittedName>
</protein>
<dbReference type="Proteomes" id="UP000270620">
    <property type="component" value="Unassembled WGS sequence"/>
</dbReference>
<keyword evidence="2" id="KW-0121">Carboxypeptidase</keyword>
<name>A0A3R9MC69_9FLAO</name>
<evidence type="ECO:0000256" key="1">
    <source>
        <dbReference type="SAM" id="SignalP"/>
    </source>
</evidence>
<dbReference type="GO" id="GO:0004180">
    <property type="term" value="F:carboxypeptidase activity"/>
    <property type="evidence" value="ECO:0007669"/>
    <property type="project" value="UniProtKB-KW"/>
</dbReference>
<dbReference type="InterPro" id="IPR008969">
    <property type="entry name" value="CarboxyPept-like_regulatory"/>
</dbReference>
<comment type="caution">
    <text evidence="2">The sequence shown here is derived from an EMBL/GenBank/DDBJ whole genome shotgun (WGS) entry which is preliminary data.</text>
</comment>
<dbReference type="SUPFAM" id="SSF49464">
    <property type="entry name" value="Carboxypeptidase regulatory domain-like"/>
    <property type="match status" value="1"/>
</dbReference>
<reference evidence="2 3" key="1">
    <citation type="submission" date="2018-12" db="EMBL/GenBank/DDBJ databases">
        <title>Mangrovimonas spongiae sp. nov., a novel member of the genus Mangrovimonas isolated from marine sponge.</title>
        <authorList>
            <person name="Zhuang L."/>
            <person name="Luo L."/>
        </authorList>
    </citation>
    <scope>NUCLEOTIDE SEQUENCE [LARGE SCALE GENOMIC DNA]</scope>
    <source>
        <strain evidence="2 3">HN-E26</strain>
    </source>
</reference>
<keyword evidence="2" id="KW-0378">Hydrolase</keyword>
<keyword evidence="3" id="KW-1185">Reference proteome</keyword>
<accession>A0A3R9MC69</accession>
<gene>
    <name evidence="2" type="ORF">EJA19_10815</name>
</gene>